<evidence type="ECO:0000313" key="2">
    <source>
        <dbReference type="EMBL" id="GAA6267804.1"/>
    </source>
</evidence>
<name>A0ABQ0AUV6_9FIRM</name>
<dbReference type="Pfam" id="PF04404">
    <property type="entry name" value="ERF"/>
    <property type="match status" value="1"/>
</dbReference>
<dbReference type="Proteomes" id="UP001600894">
    <property type="component" value="Unassembled WGS sequence"/>
</dbReference>
<sequence length="218" mass="24305">MNIHEKLQQVQSDLKAPKNQYNKFGGYNYRNCEDIQEAVKPLLKAVKAALVVGDELVLIGDRYYIKATARFIDCESGETVENTAYAREEQEKKGMDVSQVTGSTSSYARKYALNGLFCIDDVKDADNQNNASGGTGKGTSKGSRKNDARKVQGQAGKVTEAMIRTLQSMTERYSAKGLKMDKILSMYKLTAITDMDTEQYKDCMEKLKLYEKEGGAKE</sequence>
<evidence type="ECO:0008006" key="4">
    <source>
        <dbReference type="Google" id="ProtNLM"/>
    </source>
</evidence>
<feature type="region of interest" description="Disordered" evidence="1">
    <location>
        <begin position="128"/>
        <end position="156"/>
    </location>
</feature>
<gene>
    <name evidence="2" type="ORF">F130042H8_08640</name>
</gene>
<protein>
    <recommendedName>
        <fullName evidence="4">ERF superfamily protein</fullName>
    </recommendedName>
</protein>
<evidence type="ECO:0000256" key="1">
    <source>
        <dbReference type="SAM" id="MobiDB-lite"/>
    </source>
</evidence>
<dbReference type="RefSeq" id="WP_390469359.1">
    <property type="nucleotide sequence ID" value="NZ_BAABXL010000001.1"/>
</dbReference>
<dbReference type="InterPro" id="IPR007499">
    <property type="entry name" value="ERF_bacteria_virus"/>
</dbReference>
<keyword evidence="3" id="KW-1185">Reference proteome</keyword>
<reference evidence="2 3" key="1">
    <citation type="submission" date="2024-04" db="EMBL/GenBank/DDBJ databases">
        <title>Defined microbial consortia suppress multidrug-resistant proinflammatory Enterobacteriaceae via ecological control.</title>
        <authorList>
            <person name="Furuichi M."/>
            <person name="Kawaguchi T."/>
            <person name="Pust M."/>
            <person name="Yasuma K."/>
            <person name="Plichta D."/>
            <person name="Hasegawa N."/>
            <person name="Ohya T."/>
            <person name="Bhattarai S."/>
            <person name="Sasajima S."/>
            <person name="Aoto Y."/>
            <person name="Tuganbaev T."/>
            <person name="Yaginuma M."/>
            <person name="Ueda M."/>
            <person name="Okahashi N."/>
            <person name="Amafuji K."/>
            <person name="Kiridooshi Y."/>
            <person name="Sugita K."/>
            <person name="Strazar M."/>
            <person name="Skelly A."/>
            <person name="Suda W."/>
            <person name="Hattori M."/>
            <person name="Nakamoto N."/>
            <person name="Caballero S."/>
            <person name="Norman J."/>
            <person name="Olle B."/>
            <person name="Tanoue T."/>
            <person name="Arita M."/>
            <person name="Bucci V."/>
            <person name="Atarashi K."/>
            <person name="Xavier R."/>
            <person name="Honda K."/>
        </authorList>
    </citation>
    <scope>NUCLEOTIDE SEQUENCE [LARGE SCALE GENOMIC DNA]</scope>
    <source>
        <strain evidence="3">f13</strain>
    </source>
</reference>
<proteinExistence type="predicted"/>
<organism evidence="2 3">
    <name type="scientific">Enterocloster alcoholdehydrogenati</name>
    <dbReference type="NCBI Taxonomy" id="2547410"/>
    <lineage>
        <taxon>Bacteria</taxon>
        <taxon>Bacillati</taxon>
        <taxon>Bacillota</taxon>
        <taxon>Clostridia</taxon>
        <taxon>Lachnospirales</taxon>
        <taxon>Lachnospiraceae</taxon>
        <taxon>Enterocloster</taxon>
    </lineage>
</organism>
<accession>A0ABQ0AUV6</accession>
<comment type="caution">
    <text evidence="2">The sequence shown here is derived from an EMBL/GenBank/DDBJ whole genome shotgun (WGS) entry which is preliminary data.</text>
</comment>
<evidence type="ECO:0000313" key="3">
    <source>
        <dbReference type="Proteomes" id="UP001600894"/>
    </source>
</evidence>
<dbReference type="EMBL" id="BAABXL010000001">
    <property type="protein sequence ID" value="GAA6267804.1"/>
    <property type="molecule type" value="Genomic_DNA"/>
</dbReference>